<keyword evidence="3" id="KW-1185">Reference proteome</keyword>
<organism evidence="2 3">
    <name type="scientific">Gloeobacter morelensis MG652769</name>
    <dbReference type="NCBI Taxonomy" id="2781736"/>
    <lineage>
        <taxon>Bacteria</taxon>
        <taxon>Bacillati</taxon>
        <taxon>Cyanobacteriota</taxon>
        <taxon>Cyanophyceae</taxon>
        <taxon>Gloeobacterales</taxon>
        <taxon>Gloeobacteraceae</taxon>
        <taxon>Gloeobacter</taxon>
        <taxon>Gloeobacter morelensis</taxon>
    </lineage>
</organism>
<proteinExistence type="predicted"/>
<feature type="domain" description="DUF559" evidence="1">
    <location>
        <begin position="26"/>
        <end position="124"/>
    </location>
</feature>
<reference evidence="2 3" key="1">
    <citation type="journal article" date="2021" name="Genome Biol. Evol.">
        <title>Complete Genome Sequencing of a Novel Gloeobacter Species from a Waterfall Cave in Mexico.</title>
        <authorList>
            <person name="Saw J.H."/>
            <person name="Cardona T."/>
            <person name="Montejano G."/>
        </authorList>
    </citation>
    <scope>NUCLEOTIDE SEQUENCE [LARGE SCALE GENOMIC DNA]</scope>
    <source>
        <strain evidence="2">MG652769</strain>
    </source>
</reference>
<dbReference type="PANTHER" id="PTHR38590">
    <property type="entry name" value="BLL0828 PROTEIN"/>
    <property type="match status" value="1"/>
</dbReference>
<dbReference type="Pfam" id="PF04480">
    <property type="entry name" value="DUF559"/>
    <property type="match status" value="1"/>
</dbReference>
<dbReference type="InterPro" id="IPR007569">
    <property type="entry name" value="DUF559"/>
</dbReference>
<dbReference type="EMBL" id="CP063845">
    <property type="protein sequence ID" value="UFP97001.1"/>
    <property type="molecule type" value="Genomic_DNA"/>
</dbReference>
<keyword evidence="2" id="KW-0540">Nuclease</keyword>
<keyword evidence="2" id="KW-0378">Hydrolase</keyword>
<dbReference type="GO" id="GO:0004519">
    <property type="term" value="F:endonuclease activity"/>
    <property type="evidence" value="ECO:0007669"/>
    <property type="project" value="UniProtKB-KW"/>
</dbReference>
<evidence type="ECO:0000313" key="3">
    <source>
        <dbReference type="Proteomes" id="UP001054846"/>
    </source>
</evidence>
<dbReference type="InterPro" id="IPR011335">
    <property type="entry name" value="Restrct_endonuc-II-like"/>
</dbReference>
<accession>A0ABY3PU69</accession>
<name>A0ABY3PU69_9CYAN</name>
<protein>
    <submittedName>
        <fullName evidence="2">Endonuclease domain-containing protein</fullName>
    </submittedName>
</protein>
<dbReference type="Proteomes" id="UP001054846">
    <property type="component" value="Chromosome"/>
</dbReference>
<sequence length="133" mass="15844">MGGENSRRRGLVDPDFALAYNPKNVRYCRRMRRAMTPAESRLWHEYLKFYPFRVLRQRPIDHYIVDFYCARLKLVIEVDGARHFTRDGRAYDATRTAVLRSYGLQVVRFSNDEVLYRWESVCRRLTALAPPPE</sequence>
<evidence type="ECO:0000313" key="2">
    <source>
        <dbReference type="EMBL" id="UFP97001.1"/>
    </source>
</evidence>
<keyword evidence="2" id="KW-0255">Endonuclease</keyword>
<dbReference type="SUPFAM" id="SSF52980">
    <property type="entry name" value="Restriction endonuclease-like"/>
    <property type="match status" value="1"/>
</dbReference>
<dbReference type="Gene3D" id="3.40.960.10">
    <property type="entry name" value="VSR Endonuclease"/>
    <property type="match status" value="1"/>
</dbReference>
<dbReference type="InterPro" id="IPR047216">
    <property type="entry name" value="Endonuclease_DUF559_bact"/>
</dbReference>
<dbReference type="CDD" id="cd01038">
    <property type="entry name" value="Endonuclease_DUF559"/>
    <property type="match status" value="1"/>
</dbReference>
<evidence type="ECO:0000259" key="1">
    <source>
        <dbReference type="Pfam" id="PF04480"/>
    </source>
</evidence>
<dbReference type="PANTHER" id="PTHR38590:SF1">
    <property type="entry name" value="BLL0828 PROTEIN"/>
    <property type="match status" value="1"/>
</dbReference>
<gene>
    <name evidence="2" type="ORF">ISF26_13960</name>
</gene>